<evidence type="ECO:0000259" key="2">
    <source>
        <dbReference type="PROSITE" id="PS51391"/>
    </source>
</evidence>
<feature type="region of interest" description="Disordered" evidence="1">
    <location>
        <begin position="155"/>
        <end position="325"/>
    </location>
</feature>
<evidence type="ECO:0000256" key="1">
    <source>
        <dbReference type="SAM" id="MobiDB-lite"/>
    </source>
</evidence>
<feature type="compositionally biased region" description="Low complexity" evidence="1">
    <location>
        <begin position="253"/>
        <end position="275"/>
    </location>
</feature>
<feature type="compositionally biased region" description="Basic residues" evidence="1">
    <location>
        <begin position="276"/>
        <end position="287"/>
    </location>
</feature>
<sequence>MTERRLHDMAPSSSAGPGDDMHWERNFIHQIKTLKSGSKDQLDSLTDLAINDASKRYKSIVNIVSKYSQTMKPKYRPSMMYVISSLVMHENEKIASLYRQRFAIEISVLVEKICECRTEQLERVRRNIERWREKECFESLVLDECEYHVQKFEEAGKEAEEEERRKEEDGLLGMERIETPPPPEEEEEKKVEEEGEKPTTISTVNKWPKLMPAWGKNVKRQQKQQQQQQQQQQQKKQNKKRNREKFTNGSLRQQQQNMQPMNQQQKQQSQHGQGKPTKKQKRRMQKKKQGDKNDSNKEQRQQEKGGGGGGGEKGDQKKSVIDRLT</sequence>
<name>K8F1P6_9CHLO</name>
<dbReference type="InterPro" id="IPR006569">
    <property type="entry name" value="CID_dom"/>
</dbReference>
<feature type="region of interest" description="Disordered" evidence="1">
    <location>
        <begin position="1"/>
        <end position="22"/>
    </location>
</feature>
<feature type="compositionally biased region" description="Basic and acidic residues" evidence="1">
    <location>
        <begin position="288"/>
        <end position="303"/>
    </location>
</feature>
<accession>K8F1P6</accession>
<dbReference type="GeneID" id="19016945"/>
<dbReference type="AlphaFoldDB" id="K8F1P6"/>
<dbReference type="SUPFAM" id="SSF48464">
    <property type="entry name" value="ENTH/VHS domain"/>
    <property type="match status" value="1"/>
</dbReference>
<protein>
    <recommendedName>
        <fullName evidence="2">CID domain-containing protein</fullName>
    </recommendedName>
</protein>
<evidence type="ECO:0000313" key="4">
    <source>
        <dbReference type="Proteomes" id="UP000198341"/>
    </source>
</evidence>
<dbReference type="STRING" id="41875.K8F1P6"/>
<dbReference type="RefSeq" id="XP_007513981.1">
    <property type="nucleotide sequence ID" value="XM_007513919.1"/>
</dbReference>
<dbReference type="PROSITE" id="PS51391">
    <property type="entry name" value="CID"/>
    <property type="match status" value="1"/>
</dbReference>
<dbReference type="Gene3D" id="1.25.40.90">
    <property type="match status" value="1"/>
</dbReference>
<feature type="compositionally biased region" description="Basic and acidic residues" evidence="1">
    <location>
        <begin position="312"/>
        <end position="325"/>
    </location>
</feature>
<dbReference type="InterPro" id="IPR008942">
    <property type="entry name" value="ENTH_VHS"/>
</dbReference>
<keyword evidence="4" id="KW-1185">Reference proteome</keyword>
<feature type="compositionally biased region" description="Low complexity" evidence="1">
    <location>
        <begin position="223"/>
        <end position="235"/>
    </location>
</feature>
<organism evidence="3 4">
    <name type="scientific">Bathycoccus prasinos</name>
    <dbReference type="NCBI Taxonomy" id="41875"/>
    <lineage>
        <taxon>Eukaryota</taxon>
        <taxon>Viridiplantae</taxon>
        <taxon>Chlorophyta</taxon>
        <taxon>Mamiellophyceae</taxon>
        <taxon>Mamiellales</taxon>
        <taxon>Bathycoccaceae</taxon>
        <taxon>Bathycoccus</taxon>
    </lineage>
</organism>
<feature type="compositionally biased region" description="Basic and acidic residues" evidence="1">
    <location>
        <begin position="155"/>
        <end position="169"/>
    </location>
</feature>
<reference evidence="3 4" key="1">
    <citation type="submission" date="2011-10" db="EMBL/GenBank/DDBJ databases">
        <authorList>
            <person name="Genoscope - CEA"/>
        </authorList>
    </citation>
    <scope>NUCLEOTIDE SEQUENCE [LARGE SCALE GENOMIC DNA]</scope>
    <source>
        <strain evidence="3 4">RCC 1105</strain>
    </source>
</reference>
<proteinExistence type="predicted"/>
<gene>
    <name evidence="3" type="ORF">Bathy03g04080</name>
</gene>
<evidence type="ECO:0000313" key="3">
    <source>
        <dbReference type="EMBL" id="CCO15418.1"/>
    </source>
</evidence>
<dbReference type="KEGG" id="bpg:Bathy03g04080"/>
<dbReference type="EMBL" id="FO082276">
    <property type="protein sequence ID" value="CCO15418.1"/>
    <property type="molecule type" value="Genomic_DNA"/>
</dbReference>
<feature type="domain" description="CID" evidence="2">
    <location>
        <begin position="19"/>
        <end position="153"/>
    </location>
</feature>
<dbReference type="Pfam" id="PF04818">
    <property type="entry name" value="CID"/>
    <property type="match status" value="1"/>
</dbReference>
<dbReference type="Proteomes" id="UP000198341">
    <property type="component" value="Chromosome 3"/>
</dbReference>